<reference evidence="1 2" key="2">
    <citation type="journal article" date="2022" name="Mol. Ecol. Resour.">
        <title>The genomes of chicory, endive, great burdock and yacon provide insights into Asteraceae paleo-polyploidization history and plant inulin production.</title>
        <authorList>
            <person name="Fan W."/>
            <person name="Wang S."/>
            <person name="Wang H."/>
            <person name="Wang A."/>
            <person name="Jiang F."/>
            <person name="Liu H."/>
            <person name="Zhao H."/>
            <person name="Xu D."/>
            <person name="Zhang Y."/>
        </authorList>
    </citation>
    <scope>NUCLEOTIDE SEQUENCE [LARGE SCALE GENOMIC DNA]</scope>
    <source>
        <strain evidence="2">cv. Niubang</strain>
    </source>
</reference>
<accession>A0ACB9C380</accession>
<organism evidence="1 2">
    <name type="scientific">Arctium lappa</name>
    <name type="common">Greater burdock</name>
    <name type="synonym">Lappa major</name>
    <dbReference type="NCBI Taxonomy" id="4217"/>
    <lineage>
        <taxon>Eukaryota</taxon>
        <taxon>Viridiplantae</taxon>
        <taxon>Streptophyta</taxon>
        <taxon>Embryophyta</taxon>
        <taxon>Tracheophyta</taxon>
        <taxon>Spermatophyta</taxon>
        <taxon>Magnoliopsida</taxon>
        <taxon>eudicotyledons</taxon>
        <taxon>Gunneridae</taxon>
        <taxon>Pentapetalae</taxon>
        <taxon>asterids</taxon>
        <taxon>campanulids</taxon>
        <taxon>Asterales</taxon>
        <taxon>Asteraceae</taxon>
        <taxon>Carduoideae</taxon>
        <taxon>Cardueae</taxon>
        <taxon>Arctiinae</taxon>
        <taxon>Arctium</taxon>
    </lineage>
</organism>
<dbReference type="EMBL" id="CM042051">
    <property type="protein sequence ID" value="KAI3728680.1"/>
    <property type="molecule type" value="Genomic_DNA"/>
</dbReference>
<sequence>MDLKISRIRAYNKVNGRHSRMKKVMARKPAPAAAERPTTGTTTTDGSNANVREKSLLRYMDWDLKLAAKEGDVECFITIFEKVSTEQESQPNTILEQRDYDGNTYLHLAVLFGRHELIGLLTTVSGFYELFEQTNNEGDTALHVAAKAGHFAVTDLLLRSGKEAFIDQTKLKNGKGNTPLHEALLHNHQSLVDLLLHWDANCSCYVNDEGKSAFCLCVEAGNVKTFNAMFEAKCWTTSHLDGFLEEHLMKGRSLLHAAISRKDKVMLQEILAKGMHMLLHVKDENGQSPIDFASRIGFDEGENILLDELNKDTTDSGDVVNQKVLEHNPEALCSLLVEEQDEDVIQSPDWDGRHERMRKLLRNVMLPQQCISHSCMDLGLYEAARKGDVDEFISALEQYSVEQNLALPTIFSQLTLLQNTFLHVASRYGHKYLVWLIIQYFPSLFGRANSHGNTALHLAAKHGHLDIVKIFVMLRNEKLSKDPPVDVNLDINDAKNTTIGMQMVVENVDGRTPLQLALKSCHEKVVKFLIKENVEEAYHVNMKGTSSLYIAILNGKTEVLKNILNTVSHYVDQNVLDDQLTKGKSLVLAAVWSQKIEILHELAKQKPVLFGVKDEHAQKLVHFAELLGFHDGANYLRSEFKLEIVLDSIVVGVIPKLPLQSYDLDAYSLSVIETVDQKIEKIMQLMHRNGRFERMKKLFCSGSLQHMPQENRREQSMDVKLYEAAKNDDVDSFIDALEKVSKANNSSLLTISEQRTHIGNTFLHVAASRGNEDLTSFIVFYFRCLLRVRNREGNTANHEAARAGHVGVLDILVRFNSYNDQLYYSKKYDTVESMTRDKWHLKNYAGNTSLLEAFVKNQRKVIEYLMESSVEEAYYVNNEGKSGLYLAVEAAMVDSVKTILSNLTSDANKKFRIQLIHGRSLINAAIRRRSIVMLQEISRNIPAQIYVIDEDGQDPLFYAVSTGFLEGLTFLLDEYKMHTSHMNSTGFYPVHVASKCGHVHILQNLMHNYPDAGGFRNRKFQNILHVAAMYGKDNVVRFILQTPDLEFLINERDNDGNTPLHLATINWYPKIVSSLTWDHRVDLTLVNKDGLTALDAAEECMEPMTSFQQRLTWSALISAGTPRAVVGNKDRISSKKHGLSGKDERYDVDYSKDRVNTLLLVATLVATVTFAAGFTMPGGYLNTEPKQGQAALLHKLMLQTFVICDTIALYSAIMVAVTLIWAQLGDLTLVVNALKFALPLLGLSLTTMSVAFMVGVSLVVADLAWLANFVLIFGIISLANVLTLFIPLCFPYTSTSPVLRYITYYPFHLLVLTSGSSDDRHIKEQ</sequence>
<name>A0ACB9C380_ARCLA</name>
<reference evidence="2" key="1">
    <citation type="journal article" date="2022" name="Mol. Ecol. Resour.">
        <title>The genomes of chicory, endive, great burdock and yacon provide insights into Asteraceae palaeo-polyploidization history and plant inulin production.</title>
        <authorList>
            <person name="Fan W."/>
            <person name="Wang S."/>
            <person name="Wang H."/>
            <person name="Wang A."/>
            <person name="Jiang F."/>
            <person name="Liu H."/>
            <person name="Zhao H."/>
            <person name="Xu D."/>
            <person name="Zhang Y."/>
        </authorList>
    </citation>
    <scope>NUCLEOTIDE SEQUENCE [LARGE SCALE GENOMIC DNA]</scope>
    <source>
        <strain evidence="2">cv. Niubang</strain>
    </source>
</reference>
<evidence type="ECO:0000313" key="1">
    <source>
        <dbReference type="EMBL" id="KAI3728680.1"/>
    </source>
</evidence>
<gene>
    <name evidence="1" type="ORF">L6452_17321</name>
</gene>
<dbReference type="Proteomes" id="UP001055879">
    <property type="component" value="Linkage Group LG05"/>
</dbReference>
<evidence type="ECO:0000313" key="2">
    <source>
        <dbReference type="Proteomes" id="UP001055879"/>
    </source>
</evidence>
<keyword evidence="2" id="KW-1185">Reference proteome</keyword>
<comment type="caution">
    <text evidence="1">The sequence shown here is derived from an EMBL/GenBank/DDBJ whole genome shotgun (WGS) entry which is preliminary data.</text>
</comment>
<proteinExistence type="predicted"/>
<protein>
    <submittedName>
        <fullName evidence="1">Uncharacterized protein</fullName>
    </submittedName>
</protein>